<accession>A0AB39D2V8</accession>
<dbReference type="EMBL" id="CP158254">
    <property type="protein sequence ID" value="XDJ48330.1"/>
    <property type="molecule type" value="Genomic_DNA"/>
</dbReference>
<dbReference type="Pfam" id="PF08813">
    <property type="entry name" value="Phage_tail_3"/>
    <property type="match status" value="1"/>
</dbReference>
<dbReference type="RefSeq" id="WP_368640482.1">
    <property type="nucleotide sequence ID" value="NZ_CP158254.1"/>
</dbReference>
<protein>
    <submittedName>
        <fullName evidence="1">Phage tail tube protein</fullName>
    </submittedName>
</protein>
<evidence type="ECO:0000313" key="1">
    <source>
        <dbReference type="EMBL" id="XDJ48330.1"/>
    </source>
</evidence>
<reference evidence="1" key="1">
    <citation type="submission" date="2024-05" db="EMBL/GenBank/DDBJ databases">
        <authorList>
            <person name="Luo Y.-C."/>
            <person name="Nicholds J."/>
            <person name="Mortimer T."/>
            <person name="Maboni G."/>
        </authorList>
    </citation>
    <scope>NUCLEOTIDE SEQUENCE</scope>
    <source>
        <strain evidence="1">151836</strain>
    </source>
</reference>
<sequence length="219" mass="23535">MAAELFPDGSRYYIGTAQATAINATSVSNANPAVVSATAHGLTDGDYVVVTSSWPQLDGMLLRVEDSTTDDFELGGVDTSDTTKFPTGGTLSVKKVTTWLEIPKIMNPQSSGGEQQFFTWQYLAEKIQRQKPTVKSAKSIGMEVAYDDTHPAHYTALIEADESGNAYPIRVRLPSGTEMAYSMFIGFDADPSKNQGQIMTNALAMSSAAPGFKAYKPLA</sequence>
<dbReference type="InterPro" id="IPR014918">
    <property type="entry name" value="Phage_tail_3"/>
</dbReference>
<name>A0AB39D2V8_9BURK</name>
<proteinExistence type="predicted"/>
<dbReference type="AlphaFoldDB" id="A0AB39D2V8"/>
<dbReference type="InterPro" id="IPR042302">
    <property type="entry name" value="E1_FCCH_sf"/>
</dbReference>
<dbReference type="Gene3D" id="2.40.30.180">
    <property type="entry name" value="Ubiquitin-activating enzyme E1, FCCH domain"/>
    <property type="match status" value="1"/>
</dbReference>
<organism evidence="1">
    <name type="scientific">Castellaniella ginsengisoli</name>
    <dbReference type="NCBI Taxonomy" id="546114"/>
    <lineage>
        <taxon>Bacteria</taxon>
        <taxon>Pseudomonadati</taxon>
        <taxon>Pseudomonadota</taxon>
        <taxon>Betaproteobacteria</taxon>
        <taxon>Burkholderiales</taxon>
        <taxon>Alcaligenaceae</taxon>
        <taxon>Castellaniella</taxon>
    </lineage>
</organism>
<gene>
    <name evidence="1" type="ORF">ABRZ04_04505</name>
</gene>